<evidence type="ECO:0000256" key="2">
    <source>
        <dbReference type="ARBA" id="ARBA00022448"/>
    </source>
</evidence>
<evidence type="ECO:0000256" key="6">
    <source>
        <dbReference type="ARBA" id="ARBA00023136"/>
    </source>
</evidence>
<evidence type="ECO:0000313" key="9">
    <source>
        <dbReference type="Proteomes" id="UP000593915"/>
    </source>
</evidence>
<dbReference type="InterPro" id="IPR051125">
    <property type="entry name" value="ABC-4/HrtB_transporter"/>
</dbReference>
<dbReference type="AlphaFoldDB" id="A0A7S6WPK7"/>
<comment type="subcellular location">
    <subcellularLocation>
        <location evidence="1">Cell membrane</location>
        <topology evidence="1">Multi-pass membrane protein</topology>
    </subcellularLocation>
</comment>
<keyword evidence="4" id="KW-0812">Transmembrane</keyword>
<evidence type="ECO:0000313" key="8">
    <source>
        <dbReference type="EMBL" id="QOW60971.1"/>
    </source>
</evidence>
<gene>
    <name evidence="8" type="ORF">IFE08_00675</name>
</gene>
<dbReference type="EMBL" id="CP061839">
    <property type="protein sequence ID" value="QOW60971.1"/>
    <property type="molecule type" value="Genomic_DNA"/>
</dbReference>
<dbReference type="PANTHER" id="PTHR43738:SF1">
    <property type="entry name" value="HEMIN TRANSPORT SYSTEM PERMEASE PROTEIN HRTB-RELATED"/>
    <property type="match status" value="1"/>
</dbReference>
<reference evidence="8 9" key="1">
    <citation type="submission" date="2020-09" db="EMBL/GenBank/DDBJ databases">
        <title>Characterization of Treponema spp. from bovine digital dermatitis in Korea.</title>
        <authorList>
            <person name="Espiritu H.M."/>
            <person name="Cho Y.I."/>
            <person name="Mamuad L."/>
        </authorList>
    </citation>
    <scope>NUCLEOTIDE SEQUENCE [LARGE SCALE GENOMIC DNA]</scope>
    <source>
        <strain evidence="8 9">KS1</strain>
    </source>
</reference>
<evidence type="ECO:0000259" key="7">
    <source>
        <dbReference type="Pfam" id="PF02687"/>
    </source>
</evidence>
<feature type="domain" description="ABC3 transporter permease C-terminal" evidence="7">
    <location>
        <begin position="273"/>
        <end position="389"/>
    </location>
</feature>
<dbReference type="GO" id="GO:0005886">
    <property type="term" value="C:plasma membrane"/>
    <property type="evidence" value="ECO:0007669"/>
    <property type="project" value="UniProtKB-SubCell"/>
</dbReference>
<dbReference type="PANTHER" id="PTHR43738">
    <property type="entry name" value="ABC TRANSPORTER, MEMBRANE PROTEIN"/>
    <property type="match status" value="1"/>
</dbReference>
<evidence type="ECO:0000256" key="5">
    <source>
        <dbReference type="ARBA" id="ARBA00022989"/>
    </source>
</evidence>
<name>A0A7S6WPK7_9SPIR</name>
<evidence type="ECO:0000256" key="1">
    <source>
        <dbReference type="ARBA" id="ARBA00004651"/>
    </source>
</evidence>
<dbReference type="RefSeq" id="WP_029409460.1">
    <property type="nucleotide sequence ID" value="NZ_CP045670.1"/>
</dbReference>
<dbReference type="InterPro" id="IPR003838">
    <property type="entry name" value="ABC3_permease_C"/>
</dbReference>
<keyword evidence="3" id="KW-1003">Cell membrane</keyword>
<evidence type="ECO:0000256" key="4">
    <source>
        <dbReference type="ARBA" id="ARBA00022692"/>
    </source>
</evidence>
<keyword evidence="5" id="KW-1133">Transmembrane helix</keyword>
<accession>A0A7S6WPK7</accession>
<dbReference type="Pfam" id="PF02687">
    <property type="entry name" value="FtsX"/>
    <property type="match status" value="1"/>
</dbReference>
<protein>
    <submittedName>
        <fullName evidence="8">ABC transporter permease</fullName>
    </submittedName>
</protein>
<dbReference type="Proteomes" id="UP000593915">
    <property type="component" value="Chromosome"/>
</dbReference>
<proteinExistence type="predicted"/>
<keyword evidence="6" id="KW-0472">Membrane</keyword>
<organism evidence="8 9">
    <name type="scientific">Treponema pedis</name>
    <dbReference type="NCBI Taxonomy" id="409322"/>
    <lineage>
        <taxon>Bacteria</taxon>
        <taxon>Pseudomonadati</taxon>
        <taxon>Spirochaetota</taxon>
        <taxon>Spirochaetia</taxon>
        <taxon>Spirochaetales</taxon>
        <taxon>Treponemataceae</taxon>
        <taxon>Treponema</taxon>
    </lineage>
</organism>
<keyword evidence="2" id="KW-0813">Transport</keyword>
<evidence type="ECO:0000256" key="3">
    <source>
        <dbReference type="ARBA" id="ARBA00022475"/>
    </source>
</evidence>
<sequence length="401" mass="44439">MNKKIDTFFLVKANISKKPIRSILLITITSIFIVFLFCGSVFLSGFSKGLSSLSDRLGADIILVPDGYKTKFESIILKGEPSEFYLPEEAFDKIKQIEGIESITYQLYIATLQASCCSFPVQIIGIDYKTDFLIKPWLRKNLSKNLNDNEAVVGSGVEGEPGAIIKFFDKELSVKGKLSQTGTGFDFAVFVNLDTALKLAKKAEAVKIIKPVSENKISVILLKVKNGYNPVDVSNSIIRQYPNYNLFPIFGKKLIGQISDNLKTLSKYIYGSIGVIWILSALLLAVVFSAIINERKKELSILRILGASKQHLLNIICFEAFLIGLYGVITGLIFSLIITLSTVPLIQKNLNFPFLTPNIFLLIFIALFSGIIGTASICFSGFLSSKKIAENEAYLTMRETE</sequence>